<dbReference type="InterPro" id="IPR016160">
    <property type="entry name" value="Ald_DH_CS_CYS"/>
</dbReference>
<evidence type="ECO:0000256" key="2">
    <source>
        <dbReference type="ARBA" id="ARBA00023002"/>
    </source>
</evidence>
<feature type="active site" evidence="3">
    <location>
        <position position="245"/>
    </location>
</feature>
<sequence length="476" mass="49507">MSQFEDLLTKVGAPAGEGREMREPATGAVVGYAPVHTVDDLERAIASAGAAQPAWAALGHAERSAILHRAADRVESVAEGLAELLAREQGKPLNGPGGGARAEVGATIAWIRATADTPLEPQVVRDDAQGYSTLEYRPLGVVAAIGPWNFPMMVGIWQIAPALRMGNAVIVKPSEFTPLSALALVEVMNEVLPPSVLVALSGDREVGARLSEHPAIAKVMFTGSTPTGRAIVESSSRNLARLTLELGGNDAAIVLGDVDPVAVAQGLFWGAFVNTGQTCAAIKRLYVQEDAYDGIVDALAAVAASAPMGPSLDEASMLGPLQNKKQFDIVADLIDDAKAHGRRIVTGGIPATDLGELFYPITLVADMKDGDRLVDEEQFGPALPIIKFTDVDDAVASANRLDVGLGASVWSADLDAAAQVADRLDAGTVWINSHAVPHPAVPFGGVKGSGYGLEHGVEGLKAVAAPRVVNHPPKGQ</sequence>
<dbReference type="OrthoDB" id="6882680at2"/>
<feature type="domain" description="Aldehyde dehydrogenase" evidence="6">
    <location>
        <begin position="19"/>
        <end position="465"/>
    </location>
</feature>
<keyword evidence="8" id="KW-1185">Reference proteome</keyword>
<keyword evidence="2 4" id="KW-0560">Oxidoreductase</keyword>
<dbReference type="InterPro" id="IPR015590">
    <property type="entry name" value="Aldehyde_DH_dom"/>
</dbReference>
<dbReference type="InterPro" id="IPR016162">
    <property type="entry name" value="Ald_DH_N"/>
</dbReference>
<dbReference type="PANTHER" id="PTHR11699">
    <property type="entry name" value="ALDEHYDE DEHYDROGENASE-RELATED"/>
    <property type="match status" value="1"/>
</dbReference>
<dbReference type="CDD" id="cd07106">
    <property type="entry name" value="ALDH_AldA-AAD23400"/>
    <property type="match status" value="1"/>
</dbReference>
<organism evidence="7 8">
    <name type="scientific">Rhodococcus oxybenzonivorans</name>
    <dbReference type="NCBI Taxonomy" id="1990687"/>
    <lineage>
        <taxon>Bacteria</taxon>
        <taxon>Bacillati</taxon>
        <taxon>Actinomycetota</taxon>
        <taxon>Actinomycetes</taxon>
        <taxon>Mycobacteriales</taxon>
        <taxon>Nocardiaceae</taxon>
        <taxon>Rhodococcus</taxon>
    </lineage>
</organism>
<dbReference type="InterPro" id="IPR029510">
    <property type="entry name" value="Ald_DH_CS_GLU"/>
</dbReference>
<feature type="region of interest" description="Disordered" evidence="5">
    <location>
        <begin position="1"/>
        <end position="21"/>
    </location>
</feature>
<dbReference type="KEGG" id="roz:CBI38_04645"/>
<dbReference type="Gene3D" id="3.40.309.10">
    <property type="entry name" value="Aldehyde Dehydrogenase, Chain A, domain 2"/>
    <property type="match status" value="1"/>
</dbReference>
<dbReference type="Pfam" id="PF00171">
    <property type="entry name" value="Aldedh"/>
    <property type="match status" value="1"/>
</dbReference>
<dbReference type="RefSeq" id="WP_109326791.1">
    <property type="nucleotide sequence ID" value="NZ_CP021354.1"/>
</dbReference>
<accession>A0A2S2BQU4</accession>
<evidence type="ECO:0000256" key="4">
    <source>
        <dbReference type="RuleBase" id="RU003345"/>
    </source>
</evidence>
<name>A0A2S2BQU4_9NOCA</name>
<evidence type="ECO:0000313" key="7">
    <source>
        <dbReference type="EMBL" id="AWK70959.1"/>
    </source>
</evidence>
<proteinExistence type="inferred from homology"/>
<dbReference type="InterPro" id="IPR044086">
    <property type="entry name" value="LUC3-like"/>
</dbReference>
<dbReference type="PROSITE" id="PS00070">
    <property type="entry name" value="ALDEHYDE_DEHYDR_CYS"/>
    <property type="match status" value="1"/>
</dbReference>
<comment type="similarity">
    <text evidence="1 4">Belongs to the aldehyde dehydrogenase family.</text>
</comment>
<dbReference type="Proteomes" id="UP000245711">
    <property type="component" value="Chromosome"/>
</dbReference>
<gene>
    <name evidence="7" type="ORF">CBI38_04645</name>
</gene>
<dbReference type="FunFam" id="3.40.605.10:FF:000007">
    <property type="entry name" value="NAD/NADP-dependent betaine aldehyde dehydrogenase"/>
    <property type="match status" value="1"/>
</dbReference>
<dbReference type="GO" id="GO:0016620">
    <property type="term" value="F:oxidoreductase activity, acting on the aldehyde or oxo group of donors, NAD or NADP as acceptor"/>
    <property type="evidence" value="ECO:0007669"/>
    <property type="project" value="InterPro"/>
</dbReference>
<dbReference type="InterPro" id="IPR016163">
    <property type="entry name" value="Ald_DH_C"/>
</dbReference>
<evidence type="ECO:0000256" key="5">
    <source>
        <dbReference type="SAM" id="MobiDB-lite"/>
    </source>
</evidence>
<dbReference type="InterPro" id="IPR016161">
    <property type="entry name" value="Ald_DH/histidinol_DH"/>
</dbReference>
<dbReference type="PROSITE" id="PS00687">
    <property type="entry name" value="ALDEHYDE_DEHYDR_GLU"/>
    <property type="match status" value="1"/>
</dbReference>
<dbReference type="AlphaFoldDB" id="A0A2S2BQU4"/>
<reference evidence="7 8" key="1">
    <citation type="submission" date="2017-05" db="EMBL/GenBank/DDBJ databases">
        <title>Isolation of Rhodococcus sp. S2-17 biodegrading of BP-3.</title>
        <authorList>
            <person name="Lee Y."/>
            <person name="Kim K.H."/>
            <person name="Chun B.H."/>
            <person name="Jung H.S."/>
            <person name="Jeon C.O."/>
        </authorList>
    </citation>
    <scope>NUCLEOTIDE SEQUENCE [LARGE SCALE GENOMIC DNA]</scope>
    <source>
        <strain evidence="7 8">S2-17</strain>
    </source>
</reference>
<evidence type="ECO:0000256" key="1">
    <source>
        <dbReference type="ARBA" id="ARBA00009986"/>
    </source>
</evidence>
<protein>
    <submittedName>
        <fullName evidence="7">Aldehyde dehydrogenase</fullName>
    </submittedName>
</protein>
<evidence type="ECO:0000313" key="8">
    <source>
        <dbReference type="Proteomes" id="UP000245711"/>
    </source>
</evidence>
<dbReference type="EMBL" id="CP021354">
    <property type="protein sequence ID" value="AWK70959.1"/>
    <property type="molecule type" value="Genomic_DNA"/>
</dbReference>
<dbReference type="SUPFAM" id="SSF53720">
    <property type="entry name" value="ALDH-like"/>
    <property type="match status" value="1"/>
</dbReference>
<evidence type="ECO:0000256" key="3">
    <source>
        <dbReference type="PROSITE-ProRule" id="PRU10007"/>
    </source>
</evidence>
<evidence type="ECO:0000259" key="6">
    <source>
        <dbReference type="Pfam" id="PF00171"/>
    </source>
</evidence>
<dbReference type="Gene3D" id="3.40.605.10">
    <property type="entry name" value="Aldehyde Dehydrogenase, Chain A, domain 1"/>
    <property type="match status" value="1"/>
</dbReference>